<dbReference type="Gene3D" id="1.20.1730.10">
    <property type="entry name" value="Sodium/glucose cotransporter"/>
    <property type="match status" value="1"/>
</dbReference>
<dbReference type="PANTHER" id="PTHR11819:SF195">
    <property type="entry name" value="SODIUM_GLUCOSE COTRANSPORTER 4"/>
    <property type="match status" value="1"/>
</dbReference>
<feature type="transmembrane region" description="Helical" evidence="7">
    <location>
        <begin position="124"/>
        <end position="147"/>
    </location>
</feature>
<evidence type="ECO:0000256" key="6">
    <source>
        <dbReference type="RuleBase" id="RU362091"/>
    </source>
</evidence>
<proteinExistence type="inferred from homology"/>
<evidence type="ECO:0000256" key="3">
    <source>
        <dbReference type="ARBA" id="ARBA00022692"/>
    </source>
</evidence>
<feature type="transmembrane region" description="Helical" evidence="7">
    <location>
        <begin position="82"/>
        <end position="103"/>
    </location>
</feature>
<feature type="transmembrane region" description="Helical" evidence="7">
    <location>
        <begin position="377"/>
        <end position="395"/>
    </location>
</feature>
<evidence type="ECO:0000256" key="1">
    <source>
        <dbReference type="ARBA" id="ARBA00004141"/>
    </source>
</evidence>
<evidence type="ECO:0000313" key="9">
    <source>
        <dbReference type="Proteomes" id="UP001145087"/>
    </source>
</evidence>
<dbReference type="EMBL" id="JAPOHD010000069">
    <property type="protein sequence ID" value="MCY1723464.1"/>
    <property type="molecule type" value="Genomic_DNA"/>
</dbReference>
<comment type="subcellular location">
    <subcellularLocation>
        <location evidence="1">Membrane</location>
        <topology evidence="1">Multi-pass membrane protein</topology>
    </subcellularLocation>
</comment>
<dbReference type="PANTHER" id="PTHR11819">
    <property type="entry name" value="SOLUTE CARRIER FAMILY 5"/>
    <property type="match status" value="1"/>
</dbReference>
<feature type="transmembrane region" description="Helical" evidence="7">
    <location>
        <begin position="438"/>
        <end position="456"/>
    </location>
</feature>
<dbReference type="Pfam" id="PF00474">
    <property type="entry name" value="SSF"/>
    <property type="match status" value="1"/>
</dbReference>
<feature type="transmembrane region" description="Helical" evidence="7">
    <location>
        <begin position="407"/>
        <end position="431"/>
    </location>
</feature>
<feature type="transmembrane region" description="Helical" evidence="7">
    <location>
        <begin position="547"/>
        <end position="565"/>
    </location>
</feature>
<feature type="transmembrane region" description="Helical" evidence="7">
    <location>
        <begin position="244"/>
        <end position="262"/>
    </location>
</feature>
<feature type="transmembrane region" description="Helical" evidence="7">
    <location>
        <begin position="49"/>
        <end position="70"/>
    </location>
</feature>
<keyword evidence="3 7" id="KW-0812">Transmembrane</keyword>
<feature type="transmembrane region" description="Helical" evidence="7">
    <location>
        <begin position="190"/>
        <end position="208"/>
    </location>
</feature>
<organism evidence="8 9">
    <name type="scientific">Draconibacterium aestuarii</name>
    <dbReference type="NCBI Taxonomy" id="2998507"/>
    <lineage>
        <taxon>Bacteria</taxon>
        <taxon>Pseudomonadati</taxon>
        <taxon>Bacteroidota</taxon>
        <taxon>Bacteroidia</taxon>
        <taxon>Marinilabiliales</taxon>
        <taxon>Prolixibacteraceae</taxon>
        <taxon>Draconibacterium</taxon>
    </lineage>
</organism>
<evidence type="ECO:0000256" key="2">
    <source>
        <dbReference type="ARBA" id="ARBA00006434"/>
    </source>
</evidence>
<evidence type="ECO:0000313" key="8">
    <source>
        <dbReference type="EMBL" id="MCY1723464.1"/>
    </source>
</evidence>
<evidence type="ECO:0000256" key="5">
    <source>
        <dbReference type="ARBA" id="ARBA00023136"/>
    </source>
</evidence>
<dbReference type="Proteomes" id="UP001145087">
    <property type="component" value="Unassembled WGS sequence"/>
</dbReference>
<accession>A0A9X3J783</accession>
<evidence type="ECO:0000256" key="4">
    <source>
        <dbReference type="ARBA" id="ARBA00022989"/>
    </source>
</evidence>
<dbReference type="InterPro" id="IPR038377">
    <property type="entry name" value="Na/Glc_symporter_sf"/>
</dbReference>
<sequence>MRFSVSVIDALVILGYLVGVVLLGIFTVRKKIKTASSEDYFLASRSLKWPIIGTALFAANISTIHLIGFAESGFKYGLVDGLFEWLAIPFLIFLGFVIAPYFFKKRTSTIPELYEKRFNGASRTYMVILAILTALLLHIGISLYAGAALVQQFFGLDPTMGIIFIAVLTGLYTVVGGLKAITTVEAVQTVLLILGAVLLTVFGVFALGDVGVHNFADFKASLKPDTLSILRAPDSPANPPSGGISWYSALLGYFVLGSWYWFSDQTIVQRSLGSKSRYDAQIGPIFTALLKILPVLFFLLPGTLAFVLFKTGIGEDTKLTLPYMIDSLMPVGLKGLIIASLLAALMSSVGAAINSASTLFSIDIVKRLKPQTTDKQLVLTGRITGIVVMMLAIMWSTQASKFGDTIIYTVNALGAMIAPPIAAVFLWGMFWKRGTATAANYTFAFGLVTGVFVFLFDFPYQNLIPGLDTLADAVANITKHTILPDTKVITNLLGVNFMMQAWWKFVLCSLLFIVVSYATPKPTKEQISNCINIREYWPEKWSGITDFRIIGGTILTVLIVIWIILEMVA</sequence>
<dbReference type="GO" id="GO:0005886">
    <property type="term" value="C:plasma membrane"/>
    <property type="evidence" value="ECO:0007669"/>
    <property type="project" value="TreeGrafter"/>
</dbReference>
<feature type="transmembrane region" description="Helical" evidence="7">
    <location>
        <begin position="159"/>
        <end position="178"/>
    </location>
</feature>
<gene>
    <name evidence="8" type="ORF">OU798_24140</name>
</gene>
<dbReference type="AlphaFoldDB" id="A0A9X3J783"/>
<reference evidence="8" key="1">
    <citation type="submission" date="2022-11" db="EMBL/GenBank/DDBJ databases">
        <title>Marilongibacter aestuarii gen. nov., sp. nov., isolated from tidal flat sediment.</title>
        <authorList>
            <person name="Jiayan W."/>
        </authorList>
    </citation>
    <scope>NUCLEOTIDE SEQUENCE</scope>
    <source>
        <strain evidence="8">Z1-6</strain>
    </source>
</reference>
<dbReference type="GO" id="GO:0005412">
    <property type="term" value="F:D-glucose:sodium symporter activity"/>
    <property type="evidence" value="ECO:0007669"/>
    <property type="project" value="TreeGrafter"/>
</dbReference>
<evidence type="ECO:0000256" key="7">
    <source>
        <dbReference type="SAM" id="Phobius"/>
    </source>
</evidence>
<feature type="transmembrane region" description="Helical" evidence="7">
    <location>
        <begin position="6"/>
        <end position="28"/>
    </location>
</feature>
<dbReference type="NCBIfam" id="TIGR00813">
    <property type="entry name" value="sss"/>
    <property type="match status" value="1"/>
</dbReference>
<protein>
    <submittedName>
        <fullName evidence="8">Sodium/solute symporter</fullName>
    </submittedName>
</protein>
<dbReference type="PROSITE" id="PS50283">
    <property type="entry name" value="NA_SOLUT_SYMP_3"/>
    <property type="match status" value="1"/>
</dbReference>
<keyword evidence="5 7" id="KW-0472">Membrane</keyword>
<feature type="transmembrane region" description="Helical" evidence="7">
    <location>
        <begin position="501"/>
        <end position="519"/>
    </location>
</feature>
<dbReference type="InterPro" id="IPR001734">
    <property type="entry name" value="Na/solute_symporter"/>
</dbReference>
<keyword evidence="9" id="KW-1185">Reference proteome</keyword>
<comment type="similarity">
    <text evidence="2 6">Belongs to the sodium:solute symporter (SSF) (TC 2.A.21) family.</text>
</comment>
<name>A0A9X3J783_9BACT</name>
<feature type="transmembrane region" description="Helical" evidence="7">
    <location>
        <begin position="283"/>
        <end position="309"/>
    </location>
</feature>
<feature type="transmembrane region" description="Helical" evidence="7">
    <location>
        <begin position="336"/>
        <end position="365"/>
    </location>
</feature>
<comment type="caution">
    <text evidence="8">The sequence shown here is derived from an EMBL/GenBank/DDBJ whole genome shotgun (WGS) entry which is preliminary data.</text>
</comment>
<dbReference type="RefSeq" id="WP_343335790.1">
    <property type="nucleotide sequence ID" value="NZ_JAPOHD010000069.1"/>
</dbReference>
<keyword evidence="4 7" id="KW-1133">Transmembrane helix</keyword>